<keyword evidence="5 6" id="KW-0472">Membrane</keyword>
<feature type="domain" description="ABC-2 type transporter transmembrane" evidence="7">
    <location>
        <begin position="23"/>
        <end position="361"/>
    </location>
</feature>
<dbReference type="InterPro" id="IPR013525">
    <property type="entry name" value="ABC2_TM"/>
</dbReference>
<evidence type="ECO:0000256" key="2">
    <source>
        <dbReference type="ARBA" id="ARBA00022475"/>
    </source>
</evidence>
<evidence type="ECO:0000313" key="8">
    <source>
        <dbReference type="EMBL" id="QOW18828.1"/>
    </source>
</evidence>
<feature type="transmembrane region" description="Helical" evidence="6">
    <location>
        <begin position="256"/>
        <end position="277"/>
    </location>
</feature>
<accession>A0A7S6ZRH7</accession>
<comment type="subcellular location">
    <subcellularLocation>
        <location evidence="1">Cell membrane</location>
        <topology evidence="1">Multi-pass membrane protein</topology>
    </subcellularLocation>
</comment>
<sequence>MNRFAFAFGETLRAIAGDRVAMLTLVGAILLYSFFYPAAYRHQVAVDLPLVVVDQDRSPLSRDLLRKLDAVRAVHVVGVLGSMDDARTVVERGDAEAILLVPADFQRDILRGGQGRLALFGNGTLLGRASLVLQGAATAITAFGQEVAVSQAQFAGVPAGPPLQSIERPLFNTAEGYGSSIVPGVAALIVQQTLLIGVAVMAATRRERHGQLRLSRPGLAGIAAAFAMMGMLSLLYFSGFVYWFQDYPRGGNLAGLLLAGALFIAAVVGFAMFFGSFFRTRERAFQLITVTSLPLFFLSNLSWPVEATPRLLMRIAQWLPSTPGINALVKVNQMGATLAEVSGELANLALLALLYGALAMWRYRPRRSA</sequence>
<name>A0A7S6ZRH7_9GAMM</name>
<dbReference type="Proteomes" id="UP000594059">
    <property type="component" value="Chromosome"/>
</dbReference>
<dbReference type="EMBL" id="CP063656">
    <property type="protein sequence ID" value="QOW18828.1"/>
    <property type="molecule type" value="Genomic_DNA"/>
</dbReference>
<feature type="transmembrane region" description="Helical" evidence="6">
    <location>
        <begin position="284"/>
        <end position="303"/>
    </location>
</feature>
<dbReference type="Gene3D" id="3.40.1710.10">
    <property type="entry name" value="abc type-2 transporter like domain"/>
    <property type="match status" value="1"/>
</dbReference>
<keyword evidence="3 6" id="KW-0812">Transmembrane</keyword>
<reference evidence="8 9" key="1">
    <citation type="submission" date="2020-10" db="EMBL/GenBank/DDBJ databases">
        <title>complete genome sequencing of Lysobacter sp. H21R20.</title>
        <authorList>
            <person name="Bae J.-W."/>
            <person name="Lee S.-Y."/>
        </authorList>
    </citation>
    <scope>NUCLEOTIDE SEQUENCE [LARGE SCALE GENOMIC DNA]</scope>
    <source>
        <strain evidence="8 9">H21R20</strain>
    </source>
</reference>
<feature type="transmembrane region" description="Helical" evidence="6">
    <location>
        <begin position="222"/>
        <end position="244"/>
    </location>
</feature>
<evidence type="ECO:0000259" key="7">
    <source>
        <dbReference type="Pfam" id="PF12698"/>
    </source>
</evidence>
<keyword evidence="4 6" id="KW-1133">Transmembrane helix</keyword>
<organism evidence="8 9">
    <name type="scientific">Novilysobacter ciconiae</name>
    <dbReference type="NCBI Taxonomy" id="2781022"/>
    <lineage>
        <taxon>Bacteria</taxon>
        <taxon>Pseudomonadati</taxon>
        <taxon>Pseudomonadota</taxon>
        <taxon>Gammaproteobacteria</taxon>
        <taxon>Lysobacterales</taxon>
        <taxon>Lysobacteraceae</taxon>
        <taxon>Novilysobacter</taxon>
    </lineage>
</organism>
<dbReference type="RefSeq" id="WP_193983814.1">
    <property type="nucleotide sequence ID" value="NZ_CP063656.1"/>
</dbReference>
<evidence type="ECO:0000256" key="4">
    <source>
        <dbReference type="ARBA" id="ARBA00022989"/>
    </source>
</evidence>
<evidence type="ECO:0000313" key="9">
    <source>
        <dbReference type="Proteomes" id="UP000594059"/>
    </source>
</evidence>
<dbReference type="GO" id="GO:0140359">
    <property type="term" value="F:ABC-type transporter activity"/>
    <property type="evidence" value="ECO:0007669"/>
    <property type="project" value="InterPro"/>
</dbReference>
<keyword evidence="2" id="KW-1003">Cell membrane</keyword>
<dbReference type="GO" id="GO:0005886">
    <property type="term" value="C:plasma membrane"/>
    <property type="evidence" value="ECO:0007669"/>
    <property type="project" value="UniProtKB-SubCell"/>
</dbReference>
<dbReference type="PANTHER" id="PTHR30294:SF46">
    <property type="entry name" value="ABC TRANSPORTER PERMEASE"/>
    <property type="match status" value="1"/>
</dbReference>
<dbReference type="Pfam" id="PF12698">
    <property type="entry name" value="ABC2_membrane_3"/>
    <property type="match status" value="1"/>
</dbReference>
<proteinExistence type="predicted"/>
<dbReference type="PANTHER" id="PTHR30294">
    <property type="entry name" value="MEMBRANE COMPONENT OF ABC TRANSPORTER YHHJ-RELATED"/>
    <property type="match status" value="1"/>
</dbReference>
<gene>
    <name evidence="8" type="ORF">INQ41_09050</name>
</gene>
<feature type="transmembrane region" description="Helical" evidence="6">
    <location>
        <begin position="345"/>
        <end position="363"/>
    </location>
</feature>
<dbReference type="AlphaFoldDB" id="A0A7S6ZRH7"/>
<evidence type="ECO:0000256" key="5">
    <source>
        <dbReference type="ARBA" id="ARBA00023136"/>
    </source>
</evidence>
<feature type="transmembrane region" description="Helical" evidence="6">
    <location>
        <begin position="181"/>
        <end position="202"/>
    </location>
</feature>
<evidence type="ECO:0000256" key="6">
    <source>
        <dbReference type="SAM" id="Phobius"/>
    </source>
</evidence>
<dbReference type="KEGG" id="lcic:INQ41_09050"/>
<keyword evidence="9" id="KW-1185">Reference proteome</keyword>
<evidence type="ECO:0000256" key="3">
    <source>
        <dbReference type="ARBA" id="ARBA00022692"/>
    </source>
</evidence>
<feature type="transmembrane region" description="Helical" evidence="6">
    <location>
        <begin position="20"/>
        <end position="39"/>
    </location>
</feature>
<protein>
    <submittedName>
        <fullName evidence="8">ABC transporter permease</fullName>
    </submittedName>
</protein>
<dbReference type="InterPro" id="IPR051449">
    <property type="entry name" value="ABC-2_transporter_component"/>
</dbReference>
<evidence type="ECO:0000256" key="1">
    <source>
        <dbReference type="ARBA" id="ARBA00004651"/>
    </source>
</evidence>